<reference evidence="1 2" key="1">
    <citation type="journal article" date="2015" name="Nat. Commun.">
        <title>Lucilia cuprina genome unlocks parasitic fly biology to underpin future interventions.</title>
        <authorList>
            <person name="Anstead C.A."/>
            <person name="Korhonen P.K."/>
            <person name="Young N.D."/>
            <person name="Hall R.S."/>
            <person name="Jex A.R."/>
            <person name="Murali S.C."/>
            <person name="Hughes D.S."/>
            <person name="Lee S.F."/>
            <person name="Perry T."/>
            <person name="Stroehlein A.J."/>
            <person name="Ansell B.R."/>
            <person name="Breugelmans B."/>
            <person name="Hofmann A."/>
            <person name="Qu J."/>
            <person name="Dugan S."/>
            <person name="Lee S.L."/>
            <person name="Chao H."/>
            <person name="Dinh H."/>
            <person name="Han Y."/>
            <person name="Doddapaneni H.V."/>
            <person name="Worley K.C."/>
            <person name="Muzny D.M."/>
            <person name="Ioannidis P."/>
            <person name="Waterhouse R.M."/>
            <person name="Zdobnov E.M."/>
            <person name="James P.J."/>
            <person name="Bagnall N.H."/>
            <person name="Kotze A.C."/>
            <person name="Gibbs R.A."/>
            <person name="Richards S."/>
            <person name="Batterham P."/>
            <person name="Gasser R.B."/>
        </authorList>
    </citation>
    <scope>NUCLEOTIDE SEQUENCE [LARGE SCALE GENOMIC DNA]</scope>
    <source>
        <strain evidence="1 2">LS</strain>
        <tissue evidence="1">Full body</tissue>
    </source>
</reference>
<dbReference type="OrthoDB" id="7920838at2759"/>
<name>A0A0L0BTW3_LUCCU</name>
<proteinExistence type="predicted"/>
<dbReference type="AlphaFoldDB" id="A0A0L0BTW3"/>
<accession>A0A0L0BTW3</accession>
<evidence type="ECO:0000313" key="1">
    <source>
        <dbReference type="EMBL" id="KNC23520.1"/>
    </source>
</evidence>
<comment type="caution">
    <text evidence="1">The sequence shown here is derived from an EMBL/GenBank/DDBJ whole genome shotgun (WGS) entry which is preliminary data.</text>
</comment>
<sequence length="172" mass="19643">MDKAHAERLSLLLEHTNRQIREVHIRLVAFDWYIGVKYRGDVALTATVCQQTNENFKENSKIGVINEILQMCNTTTTTTTKTTNNLNNQMETTATTTTTSSTKAEFSTNIIESSQNILINNNKEEVVNVKSLLKNNNNNNNNIFNVYKPDQIRKVASTTTFNHNRHPFFYIG</sequence>
<protein>
    <submittedName>
        <fullName evidence="1">Uncharacterized protein</fullName>
    </submittedName>
</protein>
<dbReference type="Proteomes" id="UP000037069">
    <property type="component" value="Unassembled WGS sequence"/>
</dbReference>
<dbReference type="EMBL" id="JRES01001345">
    <property type="protein sequence ID" value="KNC23520.1"/>
    <property type="molecule type" value="Genomic_DNA"/>
</dbReference>
<keyword evidence="2" id="KW-1185">Reference proteome</keyword>
<evidence type="ECO:0000313" key="2">
    <source>
        <dbReference type="Proteomes" id="UP000037069"/>
    </source>
</evidence>
<organism evidence="1 2">
    <name type="scientific">Lucilia cuprina</name>
    <name type="common">Green bottle fly</name>
    <name type="synonym">Australian sheep blowfly</name>
    <dbReference type="NCBI Taxonomy" id="7375"/>
    <lineage>
        <taxon>Eukaryota</taxon>
        <taxon>Metazoa</taxon>
        <taxon>Ecdysozoa</taxon>
        <taxon>Arthropoda</taxon>
        <taxon>Hexapoda</taxon>
        <taxon>Insecta</taxon>
        <taxon>Pterygota</taxon>
        <taxon>Neoptera</taxon>
        <taxon>Endopterygota</taxon>
        <taxon>Diptera</taxon>
        <taxon>Brachycera</taxon>
        <taxon>Muscomorpha</taxon>
        <taxon>Oestroidea</taxon>
        <taxon>Calliphoridae</taxon>
        <taxon>Luciliinae</taxon>
        <taxon>Lucilia</taxon>
    </lineage>
</organism>
<gene>
    <name evidence="1" type="ORF">FF38_00793</name>
</gene>